<proteinExistence type="predicted"/>
<organism evidence="1">
    <name type="scientific">Arundo donax</name>
    <name type="common">Giant reed</name>
    <name type="synonym">Donax arundinaceus</name>
    <dbReference type="NCBI Taxonomy" id="35708"/>
    <lineage>
        <taxon>Eukaryota</taxon>
        <taxon>Viridiplantae</taxon>
        <taxon>Streptophyta</taxon>
        <taxon>Embryophyta</taxon>
        <taxon>Tracheophyta</taxon>
        <taxon>Spermatophyta</taxon>
        <taxon>Magnoliopsida</taxon>
        <taxon>Liliopsida</taxon>
        <taxon>Poales</taxon>
        <taxon>Poaceae</taxon>
        <taxon>PACMAD clade</taxon>
        <taxon>Arundinoideae</taxon>
        <taxon>Arundineae</taxon>
        <taxon>Arundo</taxon>
    </lineage>
</organism>
<evidence type="ECO:0000313" key="1">
    <source>
        <dbReference type="EMBL" id="JAD30920.1"/>
    </source>
</evidence>
<name>A0A0A8Z2E3_ARUDO</name>
<accession>A0A0A8Z2E3</accession>
<dbReference type="EMBL" id="GBRH01266975">
    <property type="protein sequence ID" value="JAD30920.1"/>
    <property type="molecule type" value="Transcribed_RNA"/>
</dbReference>
<protein>
    <submittedName>
        <fullName evidence="1">Uncharacterized protein</fullName>
    </submittedName>
</protein>
<sequence length="58" mass="6281">MSRGKLLVLVVDDPTSLVFIDIQDLVGGEVFDSSQALNLSFLRNKLTGILDESPTLSC</sequence>
<reference evidence="1" key="1">
    <citation type="submission" date="2014-09" db="EMBL/GenBank/DDBJ databases">
        <authorList>
            <person name="Magalhaes I.L.F."/>
            <person name="Oliveira U."/>
            <person name="Santos F.R."/>
            <person name="Vidigal T.H.D.A."/>
            <person name="Brescovit A.D."/>
            <person name="Santos A.J."/>
        </authorList>
    </citation>
    <scope>NUCLEOTIDE SEQUENCE</scope>
    <source>
        <tissue evidence="1">Shoot tissue taken approximately 20 cm above the soil surface</tissue>
    </source>
</reference>
<dbReference type="AlphaFoldDB" id="A0A0A8Z2E3"/>
<reference evidence="1" key="2">
    <citation type="journal article" date="2015" name="Data Brief">
        <title>Shoot transcriptome of the giant reed, Arundo donax.</title>
        <authorList>
            <person name="Barrero R.A."/>
            <person name="Guerrero F.D."/>
            <person name="Moolhuijzen P."/>
            <person name="Goolsby J.A."/>
            <person name="Tidwell J."/>
            <person name="Bellgard S.E."/>
            <person name="Bellgard M.I."/>
        </authorList>
    </citation>
    <scope>NUCLEOTIDE SEQUENCE</scope>
    <source>
        <tissue evidence="1">Shoot tissue taken approximately 20 cm above the soil surface</tissue>
    </source>
</reference>